<feature type="compositionally biased region" description="Low complexity" evidence="1">
    <location>
        <begin position="144"/>
        <end position="165"/>
    </location>
</feature>
<accession>A0A6A4GYW5</accession>
<feature type="compositionally biased region" description="Pro residues" evidence="1">
    <location>
        <begin position="112"/>
        <end position="121"/>
    </location>
</feature>
<dbReference type="Proteomes" id="UP000799118">
    <property type="component" value="Unassembled WGS sequence"/>
</dbReference>
<dbReference type="OrthoDB" id="2996773at2759"/>
<proteinExistence type="predicted"/>
<sequence>MSSYKTTVTSGSQSTVTFASFGLYELEDGDNWSYEIDSDARMALTTRVSSGEEAQTNASPTTPAPSPNPTQETELPPQRPEVPKLHTDPPVTQPPAHASRLVKKILARPPSFSGPPGPPIPMKFMTLASIAGDTDSVDAENMSSDESSSSDSGRSTRGTSSGSTYSPPPIVSDGPMRFPF</sequence>
<keyword evidence="3" id="KW-1185">Reference proteome</keyword>
<dbReference type="AlphaFoldDB" id="A0A6A4GYW5"/>
<evidence type="ECO:0000256" key="1">
    <source>
        <dbReference type="SAM" id="MobiDB-lite"/>
    </source>
</evidence>
<organism evidence="2 3">
    <name type="scientific">Gymnopus androsaceus JB14</name>
    <dbReference type="NCBI Taxonomy" id="1447944"/>
    <lineage>
        <taxon>Eukaryota</taxon>
        <taxon>Fungi</taxon>
        <taxon>Dikarya</taxon>
        <taxon>Basidiomycota</taxon>
        <taxon>Agaricomycotina</taxon>
        <taxon>Agaricomycetes</taxon>
        <taxon>Agaricomycetidae</taxon>
        <taxon>Agaricales</taxon>
        <taxon>Marasmiineae</taxon>
        <taxon>Omphalotaceae</taxon>
        <taxon>Gymnopus</taxon>
    </lineage>
</organism>
<feature type="region of interest" description="Disordered" evidence="1">
    <location>
        <begin position="46"/>
        <end position="180"/>
    </location>
</feature>
<evidence type="ECO:0000313" key="2">
    <source>
        <dbReference type="EMBL" id="KAE9391089.1"/>
    </source>
</evidence>
<reference evidence="2" key="1">
    <citation type="journal article" date="2019" name="Environ. Microbiol.">
        <title>Fungal ecological strategies reflected in gene transcription - a case study of two litter decomposers.</title>
        <authorList>
            <person name="Barbi F."/>
            <person name="Kohler A."/>
            <person name="Barry K."/>
            <person name="Baskaran P."/>
            <person name="Daum C."/>
            <person name="Fauchery L."/>
            <person name="Ihrmark K."/>
            <person name="Kuo A."/>
            <person name="LaButti K."/>
            <person name="Lipzen A."/>
            <person name="Morin E."/>
            <person name="Grigoriev I.V."/>
            <person name="Henrissat B."/>
            <person name="Lindahl B."/>
            <person name="Martin F."/>
        </authorList>
    </citation>
    <scope>NUCLEOTIDE SEQUENCE</scope>
    <source>
        <strain evidence="2">JB14</strain>
    </source>
</reference>
<gene>
    <name evidence="2" type="ORF">BT96DRAFT_925473</name>
</gene>
<evidence type="ECO:0000313" key="3">
    <source>
        <dbReference type="Proteomes" id="UP000799118"/>
    </source>
</evidence>
<feature type="compositionally biased region" description="Polar residues" evidence="1">
    <location>
        <begin position="46"/>
        <end position="55"/>
    </location>
</feature>
<protein>
    <submittedName>
        <fullName evidence="2">Uncharacterized protein</fullName>
    </submittedName>
</protein>
<dbReference type="EMBL" id="ML769636">
    <property type="protein sequence ID" value="KAE9391089.1"/>
    <property type="molecule type" value="Genomic_DNA"/>
</dbReference>
<name>A0A6A4GYW5_9AGAR</name>